<reference evidence="6 7" key="1">
    <citation type="submission" date="2021-10" db="EMBL/GenBank/DDBJ databases">
        <title>Streptomyces gossypii sp. nov., isolated from soil collected from cotton field.</title>
        <authorList>
            <person name="Ge X."/>
            <person name="Chen X."/>
            <person name="Liu W."/>
        </authorList>
    </citation>
    <scope>NUCLEOTIDE SEQUENCE [LARGE SCALE GENOMIC DNA]</scope>
    <source>
        <strain evidence="6 7">N2-109</strain>
    </source>
</reference>
<comment type="caution">
    <text evidence="6">The sequence shown here is derived from an EMBL/GenBank/DDBJ whole genome shotgun (WGS) entry which is preliminary data.</text>
</comment>
<keyword evidence="3" id="KW-0418">Kinase</keyword>
<evidence type="ECO:0000256" key="1">
    <source>
        <dbReference type="ARBA" id="ARBA00022679"/>
    </source>
</evidence>
<accession>A0ABT2JVA8</accession>
<proteinExistence type="predicted"/>
<sequence>MAFVYNTTVTPSKLELLTSWLPGQSWYLGKGGEPSLTKVGGFRLDDPQGEVGLEFMVVTDDSGGQRHTYQVPFSYRGAPLDEAGHALIGTTEHGVLGTRWVYDGIHDPVLIAQLFALLTGEAEPQSQGLSDTPDFTVTGYFAGTGRPVVITPATVTNGPDGTDLLVRTTSGAATPGTPPNGQLTIRVHRVLQDTQGDASDPAGPSDPAVGHVTANWLLPDGSHARGRFAVVHNAPPE</sequence>
<evidence type="ECO:0000259" key="5">
    <source>
        <dbReference type="Pfam" id="PF18085"/>
    </source>
</evidence>
<dbReference type="EMBL" id="JAJAGO010000008">
    <property type="protein sequence ID" value="MCT2591825.1"/>
    <property type="molecule type" value="Genomic_DNA"/>
</dbReference>
<gene>
    <name evidence="6" type="ORF">LHJ74_18300</name>
</gene>
<dbReference type="InterPro" id="IPR040999">
    <property type="entry name" value="Mak_N_cap"/>
</dbReference>
<protein>
    <submittedName>
        <fullName evidence="6">1,4-alpha-glucan branching protein</fullName>
    </submittedName>
</protein>
<evidence type="ECO:0000313" key="6">
    <source>
        <dbReference type="EMBL" id="MCT2591825.1"/>
    </source>
</evidence>
<evidence type="ECO:0000256" key="2">
    <source>
        <dbReference type="ARBA" id="ARBA00022741"/>
    </source>
</evidence>
<evidence type="ECO:0000313" key="7">
    <source>
        <dbReference type="Proteomes" id="UP001156389"/>
    </source>
</evidence>
<feature type="domain" description="Maltokinase N-terminal cap" evidence="5">
    <location>
        <begin position="20"/>
        <end position="107"/>
    </location>
</feature>
<keyword evidence="4" id="KW-0067">ATP-binding</keyword>
<name>A0ABT2JVA8_9ACTN</name>
<dbReference type="RefSeq" id="WP_260219158.1">
    <property type="nucleotide sequence ID" value="NZ_JAJAGO010000008.1"/>
</dbReference>
<keyword evidence="1" id="KW-0808">Transferase</keyword>
<keyword evidence="2" id="KW-0547">Nucleotide-binding</keyword>
<keyword evidence="7" id="KW-1185">Reference proteome</keyword>
<dbReference type="Proteomes" id="UP001156389">
    <property type="component" value="Unassembled WGS sequence"/>
</dbReference>
<dbReference type="Pfam" id="PF18085">
    <property type="entry name" value="Mak_N_cap"/>
    <property type="match status" value="1"/>
</dbReference>
<organism evidence="6 7">
    <name type="scientific">Streptomyces gossypii</name>
    <dbReference type="NCBI Taxonomy" id="2883101"/>
    <lineage>
        <taxon>Bacteria</taxon>
        <taxon>Bacillati</taxon>
        <taxon>Actinomycetota</taxon>
        <taxon>Actinomycetes</taxon>
        <taxon>Kitasatosporales</taxon>
        <taxon>Streptomycetaceae</taxon>
        <taxon>Streptomyces</taxon>
    </lineage>
</organism>
<evidence type="ECO:0000256" key="3">
    <source>
        <dbReference type="ARBA" id="ARBA00022777"/>
    </source>
</evidence>
<evidence type="ECO:0000256" key="4">
    <source>
        <dbReference type="ARBA" id="ARBA00022840"/>
    </source>
</evidence>